<evidence type="ECO:0000313" key="4">
    <source>
        <dbReference type="Proteomes" id="UP001165302"/>
    </source>
</evidence>
<feature type="transmembrane region" description="Helical" evidence="2">
    <location>
        <begin position="50"/>
        <end position="67"/>
    </location>
</feature>
<dbReference type="EMBL" id="JADEYP010000025">
    <property type="protein sequence ID" value="MCA5006032.1"/>
    <property type="molecule type" value="Genomic_DNA"/>
</dbReference>
<evidence type="ECO:0000256" key="2">
    <source>
        <dbReference type="SAM" id="Phobius"/>
    </source>
</evidence>
<keyword evidence="4" id="KW-1185">Reference proteome</keyword>
<comment type="caution">
    <text evidence="3">The sequence shown here is derived from an EMBL/GenBank/DDBJ whole genome shotgun (WGS) entry which is preliminary data.</text>
</comment>
<gene>
    <name evidence="3" type="ORF">IPZ78_12820</name>
</gene>
<evidence type="ECO:0000313" key="3">
    <source>
        <dbReference type="EMBL" id="MCA5006032.1"/>
    </source>
</evidence>
<evidence type="ECO:0000256" key="1">
    <source>
        <dbReference type="SAM" id="MobiDB-lite"/>
    </source>
</evidence>
<keyword evidence="2" id="KW-1133">Transmembrane helix</keyword>
<reference evidence="3" key="1">
    <citation type="submission" date="2020-10" db="EMBL/GenBank/DDBJ databases">
        <authorList>
            <person name="Lu T."/>
            <person name="Wang Q."/>
            <person name="Han X."/>
        </authorList>
    </citation>
    <scope>NUCLEOTIDE SEQUENCE</scope>
    <source>
        <strain evidence="3">WQ 366</strain>
    </source>
</reference>
<feature type="compositionally biased region" description="Polar residues" evidence="1">
    <location>
        <begin position="125"/>
        <end position="140"/>
    </location>
</feature>
<sequence length="252" mass="28670">MESQDLDKLFRDAFEQAEETPSACVWQGIEQELAQEKKIIPFYSKYRTQLSIAATFLVFFGIGLTFYKNSTPSGKEKIEEVLTSIEQPTESSDKKTENPVFEKELPTIESEKLITNNSEEILVTNSDVQPKSQDNSVSKNQQDDDSFEIEEKQEIIEQDQILTAVDVDIKITQPQYENIRTIEPISNDLQNSFAFTAPKEEVKTSIVTRVLNGITKNILTKGIDIQENKEIEFKNDDEGSITLNIFNSLAKK</sequence>
<proteinExistence type="predicted"/>
<protein>
    <submittedName>
        <fullName evidence="3">Uncharacterized protein</fullName>
    </submittedName>
</protein>
<keyword evidence="2" id="KW-0472">Membrane</keyword>
<dbReference type="Proteomes" id="UP001165302">
    <property type="component" value="Unassembled WGS sequence"/>
</dbReference>
<dbReference type="RefSeq" id="WP_225554317.1">
    <property type="nucleotide sequence ID" value="NZ_JADEYP010000025.1"/>
</dbReference>
<name>A0ABS7Z8Y5_9SPHI</name>
<accession>A0ABS7Z8Y5</accession>
<keyword evidence="2" id="KW-0812">Transmembrane</keyword>
<feature type="region of interest" description="Disordered" evidence="1">
    <location>
        <begin position="125"/>
        <end position="146"/>
    </location>
</feature>
<organism evidence="3 4">
    <name type="scientific">Sphingobacterium bovistauri</name>
    <dbReference type="NCBI Taxonomy" id="2781959"/>
    <lineage>
        <taxon>Bacteria</taxon>
        <taxon>Pseudomonadati</taxon>
        <taxon>Bacteroidota</taxon>
        <taxon>Sphingobacteriia</taxon>
        <taxon>Sphingobacteriales</taxon>
        <taxon>Sphingobacteriaceae</taxon>
        <taxon>Sphingobacterium</taxon>
    </lineage>
</organism>